<dbReference type="EMBL" id="MRWU01000020">
    <property type="protein sequence ID" value="OSX90220.1"/>
    <property type="molecule type" value="Genomic_DNA"/>
</dbReference>
<evidence type="ECO:0000313" key="2">
    <source>
        <dbReference type="EMBL" id="PJN70527.1"/>
    </source>
</evidence>
<organism evidence="2 4">
    <name type="scientific">Bacillus mycoides</name>
    <dbReference type="NCBI Taxonomy" id="1405"/>
    <lineage>
        <taxon>Bacteria</taxon>
        <taxon>Bacillati</taxon>
        <taxon>Bacillota</taxon>
        <taxon>Bacilli</taxon>
        <taxon>Bacillales</taxon>
        <taxon>Bacillaceae</taxon>
        <taxon>Bacillus</taxon>
        <taxon>Bacillus cereus group</taxon>
    </lineage>
</organism>
<dbReference type="Proteomes" id="UP000194131">
    <property type="component" value="Unassembled WGS sequence"/>
</dbReference>
<proteinExistence type="predicted"/>
<reference evidence="2 4" key="1">
    <citation type="submission" date="2016-10" db="EMBL/GenBank/DDBJ databases">
        <title>Genome Sequence of Bacillus weihenstephanensis GM6LP.</title>
        <authorList>
            <person name="Poehlein A."/>
            <person name="Wemheuer F."/>
            <person name="Hollensteiner J."/>
            <person name="Wemheuer B."/>
        </authorList>
    </citation>
    <scope>NUCLEOTIDE SEQUENCE [LARGE SCALE GENOMIC DNA]</scope>
    <source>
        <strain evidence="2 4">GM6LP</strain>
    </source>
</reference>
<gene>
    <name evidence="2" type="ORF">BACWE_25790</name>
    <name evidence="1" type="ORF">S3E15_02697</name>
</gene>
<evidence type="ECO:0000313" key="3">
    <source>
        <dbReference type="Proteomes" id="UP000194131"/>
    </source>
</evidence>
<dbReference type="EMBL" id="MKZQ01000029">
    <property type="protein sequence ID" value="PJN70527.1"/>
    <property type="molecule type" value="Genomic_DNA"/>
</dbReference>
<evidence type="ECO:0000313" key="1">
    <source>
        <dbReference type="EMBL" id="OSX90220.1"/>
    </source>
</evidence>
<reference evidence="1 3" key="2">
    <citation type="submission" date="2016-12" db="EMBL/GenBank/DDBJ databases">
        <title>Genome Sequences of Twelve Sporeforming Bacillus Species Isolated from Foods.</title>
        <authorList>
            <person name="De Jong A."/>
            <person name="Holsappel S."/>
            <person name="Kuipers O.P."/>
        </authorList>
    </citation>
    <scope>NUCLEOTIDE SEQUENCE [LARGE SCALE GENOMIC DNA]</scope>
    <source>
        <strain evidence="1 3">S3E15</strain>
    </source>
</reference>
<dbReference type="KEGG" id="bmyo:BG05_4846"/>
<evidence type="ECO:0000313" key="4">
    <source>
        <dbReference type="Proteomes" id="UP000236165"/>
    </source>
</evidence>
<dbReference type="RefSeq" id="WP_002030200.1">
    <property type="nucleotide sequence ID" value="NZ_JBHXJZ010000006.1"/>
</dbReference>
<protein>
    <submittedName>
        <fullName evidence="2">Uncharacterized protein</fullName>
    </submittedName>
</protein>
<dbReference type="KEGG" id="bww:bwei_3963"/>
<sequence>MNQFINLLLQYPYFEELNKTDVSQAIKSAGNIKSFVLEKIK</sequence>
<comment type="caution">
    <text evidence="2">The sequence shown here is derived from an EMBL/GenBank/DDBJ whole genome shotgun (WGS) entry which is preliminary data.</text>
</comment>
<dbReference type="Proteomes" id="UP000236165">
    <property type="component" value="Unassembled WGS sequence"/>
</dbReference>
<accession>A0AAP8GWR9</accession>
<name>A0AAP8GWR9_BACMY</name>
<dbReference type="AlphaFoldDB" id="A0AAP8GWR9"/>